<dbReference type="Proteomes" id="UP000241229">
    <property type="component" value="Unassembled WGS sequence"/>
</dbReference>
<dbReference type="InterPro" id="IPR053176">
    <property type="entry name" value="T6SS_TssE1-like"/>
</dbReference>
<comment type="caution">
    <text evidence="2">The sequence shown here is derived from an EMBL/GenBank/DDBJ whole genome shotgun (WGS) entry which is preliminary data.</text>
</comment>
<dbReference type="RefSeq" id="WP_106773829.1">
    <property type="nucleotide sequence ID" value="NZ_PXYK01000019.1"/>
</dbReference>
<sequence length="182" mass="20399">MRKARGDRQYQAPLMSAFRDAFEARDAKDSRVRIVDGERVIEGRLPRQRRGDEPALKRDLSIDLVALLNTINLASTVPLETLHYVSDSVLNYGLPDITHLTSEEAGVDAIRDQLVHALSTYEPRIIADTIHVDKEVRTNEIDQRVQFTVSCEMACTPVDVPVTFVAELEVSSGKVNVMRLPT</sequence>
<keyword evidence="3" id="KW-1185">Reference proteome</keyword>
<dbReference type="SUPFAM" id="SSF160719">
    <property type="entry name" value="gpW/gp25-like"/>
    <property type="match status" value="1"/>
</dbReference>
<feature type="domain" description="IraD/Gp25-like" evidence="1">
    <location>
        <begin position="56"/>
        <end position="157"/>
    </location>
</feature>
<dbReference type="NCBIfam" id="TIGR03357">
    <property type="entry name" value="VI_zyme"/>
    <property type="match status" value="1"/>
</dbReference>
<dbReference type="AlphaFoldDB" id="A0A2P7S3F9"/>
<name>A0A2P7S3F9_9HYPH</name>
<dbReference type="InterPro" id="IPR017737">
    <property type="entry name" value="TssE1-like"/>
</dbReference>
<evidence type="ECO:0000259" key="1">
    <source>
        <dbReference type="Pfam" id="PF04965"/>
    </source>
</evidence>
<dbReference type="EMBL" id="PXYK01000019">
    <property type="protein sequence ID" value="PSJ57002.1"/>
    <property type="molecule type" value="Genomic_DNA"/>
</dbReference>
<dbReference type="InterPro" id="IPR007048">
    <property type="entry name" value="IraD/Gp25-like"/>
</dbReference>
<evidence type="ECO:0000313" key="3">
    <source>
        <dbReference type="Proteomes" id="UP000241229"/>
    </source>
</evidence>
<evidence type="ECO:0000313" key="2">
    <source>
        <dbReference type="EMBL" id="PSJ57002.1"/>
    </source>
</evidence>
<reference evidence="2 3" key="1">
    <citation type="submission" date="2018-03" db="EMBL/GenBank/DDBJ databases">
        <title>The draft genome of Mesorhizobium sp. 6GN-30.</title>
        <authorList>
            <person name="Liu L."/>
            <person name="Li L."/>
            <person name="Wang T."/>
            <person name="Zhang X."/>
            <person name="Liang L."/>
        </authorList>
    </citation>
    <scope>NUCLEOTIDE SEQUENCE [LARGE SCALE GENOMIC DNA]</scope>
    <source>
        <strain evidence="2 3">6GN30</strain>
    </source>
</reference>
<dbReference type="PANTHER" id="PTHR38595:SF1">
    <property type="entry name" value="TYPE VI SECRETION SYSTEM COMPONENT TSSE1"/>
    <property type="match status" value="1"/>
</dbReference>
<protein>
    <submittedName>
        <fullName evidence="2">Type VI secretion system baseplate subunit TssE</fullName>
    </submittedName>
</protein>
<dbReference type="PANTHER" id="PTHR38595">
    <property type="entry name" value="CYTOPLASMIC PROTEIN-RELATED"/>
    <property type="match status" value="1"/>
</dbReference>
<dbReference type="Pfam" id="PF04965">
    <property type="entry name" value="GPW_gp25"/>
    <property type="match status" value="1"/>
</dbReference>
<organism evidence="2 3">
    <name type="scientific">Kumtagia ephedrae</name>
    <dbReference type="NCBI Taxonomy" id="2116701"/>
    <lineage>
        <taxon>Bacteria</taxon>
        <taxon>Pseudomonadati</taxon>
        <taxon>Pseudomonadota</taxon>
        <taxon>Alphaproteobacteria</taxon>
        <taxon>Hyphomicrobiales</taxon>
        <taxon>Phyllobacteriaceae</taxon>
        <taxon>Kumtagia</taxon>
    </lineage>
</organism>
<proteinExistence type="predicted"/>
<accession>A0A2P7S3F9</accession>
<gene>
    <name evidence="2" type="primary">tssE</name>
    <name evidence="2" type="ORF">C7I84_19200</name>
</gene>
<dbReference type="OrthoDB" id="119583at2"/>